<protein>
    <submittedName>
        <fullName evidence="1">Uncharacterized protein</fullName>
    </submittedName>
</protein>
<reference evidence="1" key="2">
    <citation type="journal article" date="2023" name="Proc. Natl. Acad. Sci. U.S.A.">
        <title>A global phylogenomic analysis of the shiitake genus Lentinula.</title>
        <authorList>
            <person name="Sierra-Patev S."/>
            <person name="Min B."/>
            <person name="Naranjo-Ortiz M."/>
            <person name="Looney B."/>
            <person name="Konkel Z."/>
            <person name="Slot J.C."/>
            <person name="Sakamoto Y."/>
            <person name="Steenwyk J.L."/>
            <person name="Rokas A."/>
            <person name="Carro J."/>
            <person name="Camarero S."/>
            <person name="Ferreira P."/>
            <person name="Molpeceres G."/>
            <person name="Ruiz-Duenas F.J."/>
            <person name="Serrano A."/>
            <person name="Henrissat B."/>
            <person name="Drula E."/>
            <person name="Hughes K.W."/>
            <person name="Mata J.L."/>
            <person name="Ishikawa N.K."/>
            <person name="Vargas-Isla R."/>
            <person name="Ushijima S."/>
            <person name="Smith C.A."/>
            <person name="Donoghue J."/>
            <person name="Ahrendt S."/>
            <person name="Andreopoulos W."/>
            <person name="He G."/>
            <person name="LaButti K."/>
            <person name="Lipzen A."/>
            <person name="Ng V."/>
            <person name="Riley R."/>
            <person name="Sandor L."/>
            <person name="Barry K."/>
            <person name="Martinez A.T."/>
            <person name="Xiao Y."/>
            <person name="Gibbons J.G."/>
            <person name="Terashima K."/>
            <person name="Grigoriev I.V."/>
            <person name="Hibbett D."/>
        </authorList>
    </citation>
    <scope>NUCLEOTIDE SEQUENCE</scope>
    <source>
        <strain evidence="1">Sp2 HRB7682 ss15</strain>
    </source>
</reference>
<organism evidence="1 2">
    <name type="scientific">Lentinula lateritia</name>
    <dbReference type="NCBI Taxonomy" id="40482"/>
    <lineage>
        <taxon>Eukaryota</taxon>
        <taxon>Fungi</taxon>
        <taxon>Dikarya</taxon>
        <taxon>Basidiomycota</taxon>
        <taxon>Agaricomycotina</taxon>
        <taxon>Agaricomycetes</taxon>
        <taxon>Agaricomycetidae</taxon>
        <taxon>Agaricales</taxon>
        <taxon>Marasmiineae</taxon>
        <taxon>Omphalotaceae</taxon>
        <taxon>Lentinula</taxon>
    </lineage>
</organism>
<name>A0A9W9DIA5_9AGAR</name>
<proteinExistence type="predicted"/>
<dbReference type="EMBL" id="JANVFS010000028">
    <property type="protein sequence ID" value="KAJ4471889.1"/>
    <property type="molecule type" value="Genomic_DNA"/>
</dbReference>
<sequence>MTFTVFDPDTYGRIQGLVVLHLVICQYMEEGTKEGENGAASDLVIEDELNYFSLTMISMQLEYGKEGNPVLPDLKGNAYSQWPSIYRDMKITRGRQPNESGYFKDHIINPDFL</sequence>
<reference evidence="1" key="1">
    <citation type="submission" date="2022-08" db="EMBL/GenBank/DDBJ databases">
        <authorList>
            <consortium name="DOE Joint Genome Institute"/>
            <person name="Min B."/>
            <person name="Riley R."/>
            <person name="Sierra-Patev S."/>
            <person name="Naranjo-Ortiz M."/>
            <person name="Looney B."/>
            <person name="Konkel Z."/>
            <person name="Slot J.C."/>
            <person name="Sakamoto Y."/>
            <person name="Steenwyk J.L."/>
            <person name="Rokas A."/>
            <person name="Carro J."/>
            <person name="Camarero S."/>
            <person name="Ferreira P."/>
            <person name="Molpeceres G."/>
            <person name="Ruiz-Duenas F.J."/>
            <person name="Serrano A."/>
            <person name="Henrissat B."/>
            <person name="Drula E."/>
            <person name="Hughes K.W."/>
            <person name="Mata J.L."/>
            <person name="Ishikawa N.K."/>
            <person name="Vargas-Isla R."/>
            <person name="Ushijima S."/>
            <person name="Smith C.A."/>
            <person name="Ahrendt S."/>
            <person name="Andreopoulos W."/>
            <person name="He G."/>
            <person name="Labutti K."/>
            <person name="Lipzen A."/>
            <person name="Ng V."/>
            <person name="Sandor L."/>
            <person name="Barry K."/>
            <person name="Martinez A.T."/>
            <person name="Xiao Y."/>
            <person name="Gibbons J.G."/>
            <person name="Terashima K."/>
            <person name="Hibbett D.S."/>
            <person name="Grigoriev I.V."/>
        </authorList>
    </citation>
    <scope>NUCLEOTIDE SEQUENCE</scope>
    <source>
        <strain evidence="1">Sp2 HRB7682 ss15</strain>
    </source>
</reference>
<comment type="caution">
    <text evidence="1">The sequence shown here is derived from an EMBL/GenBank/DDBJ whole genome shotgun (WGS) entry which is preliminary data.</text>
</comment>
<gene>
    <name evidence="1" type="ORF">C8J55DRAFT_491412</name>
</gene>
<dbReference type="AlphaFoldDB" id="A0A9W9DIA5"/>
<accession>A0A9W9DIA5</accession>
<dbReference type="Proteomes" id="UP001150238">
    <property type="component" value="Unassembled WGS sequence"/>
</dbReference>
<evidence type="ECO:0000313" key="1">
    <source>
        <dbReference type="EMBL" id="KAJ4471889.1"/>
    </source>
</evidence>
<evidence type="ECO:0000313" key="2">
    <source>
        <dbReference type="Proteomes" id="UP001150238"/>
    </source>
</evidence>